<evidence type="ECO:0000313" key="2">
    <source>
        <dbReference type="EMBL" id="KAK8959935.1"/>
    </source>
</evidence>
<dbReference type="Proteomes" id="UP001412067">
    <property type="component" value="Unassembled WGS sequence"/>
</dbReference>
<dbReference type="PANTHER" id="PTHR36351:SF1">
    <property type="entry name" value="EMBRYO SAC DEVELOPMENT ARREST 12"/>
    <property type="match status" value="1"/>
</dbReference>
<evidence type="ECO:0000313" key="3">
    <source>
        <dbReference type="Proteomes" id="UP001412067"/>
    </source>
</evidence>
<evidence type="ECO:0000259" key="1">
    <source>
        <dbReference type="Pfam" id="PF23596"/>
    </source>
</evidence>
<dbReference type="PANTHER" id="PTHR36351">
    <property type="entry name" value="EMBRYO SAC DEVELOPMENT ARREST 12"/>
    <property type="match status" value="1"/>
</dbReference>
<reference evidence="2 3" key="1">
    <citation type="journal article" date="2022" name="Nat. Plants">
        <title>Genomes of leafy and leafless Platanthera orchids illuminate the evolution of mycoheterotrophy.</title>
        <authorList>
            <person name="Li M.H."/>
            <person name="Liu K.W."/>
            <person name="Li Z."/>
            <person name="Lu H.C."/>
            <person name="Ye Q.L."/>
            <person name="Zhang D."/>
            <person name="Wang J.Y."/>
            <person name="Li Y.F."/>
            <person name="Zhong Z.M."/>
            <person name="Liu X."/>
            <person name="Yu X."/>
            <person name="Liu D.K."/>
            <person name="Tu X.D."/>
            <person name="Liu B."/>
            <person name="Hao Y."/>
            <person name="Liao X.Y."/>
            <person name="Jiang Y.T."/>
            <person name="Sun W.H."/>
            <person name="Chen J."/>
            <person name="Chen Y.Q."/>
            <person name="Ai Y."/>
            <person name="Zhai J.W."/>
            <person name="Wu S.S."/>
            <person name="Zhou Z."/>
            <person name="Hsiao Y.Y."/>
            <person name="Wu W.L."/>
            <person name="Chen Y.Y."/>
            <person name="Lin Y.F."/>
            <person name="Hsu J.L."/>
            <person name="Li C.Y."/>
            <person name="Wang Z.W."/>
            <person name="Zhao X."/>
            <person name="Zhong W.Y."/>
            <person name="Ma X.K."/>
            <person name="Ma L."/>
            <person name="Huang J."/>
            <person name="Chen G.Z."/>
            <person name="Huang M.Z."/>
            <person name="Huang L."/>
            <person name="Peng D.H."/>
            <person name="Luo Y.B."/>
            <person name="Zou S.Q."/>
            <person name="Chen S.P."/>
            <person name="Lan S."/>
            <person name="Tsai W.C."/>
            <person name="Van de Peer Y."/>
            <person name="Liu Z.J."/>
        </authorList>
    </citation>
    <scope>NUCLEOTIDE SEQUENCE [LARGE SCALE GENOMIC DNA]</scope>
    <source>
        <strain evidence="2">Lor288</strain>
    </source>
</reference>
<organism evidence="2 3">
    <name type="scientific">Platanthera guangdongensis</name>
    <dbReference type="NCBI Taxonomy" id="2320717"/>
    <lineage>
        <taxon>Eukaryota</taxon>
        <taxon>Viridiplantae</taxon>
        <taxon>Streptophyta</taxon>
        <taxon>Embryophyta</taxon>
        <taxon>Tracheophyta</taxon>
        <taxon>Spermatophyta</taxon>
        <taxon>Magnoliopsida</taxon>
        <taxon>Liliopsida</taxon>
        <taxon>Asparagales</taxon>
        <taxon>Orchidaceae</taxon>
        <taxon>Orchidoideae</taxon>
        <taxon>Orchideae</taxon>
        <taxon>Orchidinae</taxon>
        <taxon>Platanthera</taxon>
    </lineage>
</organism>
<protein>
    <recommendedName>
        <fullName evidence="1">DUF7138 domain-containing protein</fullName>
    </recommendedName>
</protein>
<dbReference type="Pfam" id="PF23596">
    <property type="entry name" value="DUF7138"/>
    <property type="match status" value="1"/>
</dbReference>
<keyword evidence="3" id="KW-1185">Reference proteome</keyword>
<feature type="domain" description="DUF7138" evidence="1">
    <location>
        <begin position="6"/>
        <end position="91"/>
    </location>
</feature>
<name>A0ABR2M6Z4_9ASPA</name>
<gene>
    <name evidence="2" type="ORF">KSP40_PGU020201</name>
</gene>
<comment type="caution">
    <text evidence="2">The sequence shown here is derived from an EMBL/GenBank/DDBJ whole genome shotgun (WGS) entry which is preliminary data.</text>
</comment>
<sequence>MALEHASFPIVFLNDKNEVDVGNIFLHLFIEIKKFRMFRCFKIEISLRKNSTFLVRWKKNRSIPHIWPSKVPMEKSSDFTAISLERYCIVLATMKKSQQQERYQLR</sequence>
<dbReference type="EMBL" id="JBBWWR010000011">
    <property type="protein sequence ID" value="KAK8959935.1"/>
    <property type="molecule type" value="Genomic_DNA"/>
</dbReference>
<accession>A0ABR2M6Z4</accession>
<dbReference type="InterPro" id="IPR055562">
    <property type="entry name" value="DUF7138"/>
</dbReference>
<proteinExistence type="predicted"/>